<keyword evidence="2" id="KW-1185">Reference proteome</keyword>
<dbReference type="EMBL" id="CM039427">
    <property type="protein sequence ID" value="KAI4353901.1"/>
    <property type="molecule type" value="Genomic_DNA"/>
</dbReference>
<reference evidence="1 2" key="1">
    <citation type="journal article" date="2022" name="DNA Res.">
        <title>Chromosomal-level genome assembly of the orchid tree Bauhinia variegata (Leguminosae; Cercidoideae) supports the allotetraploid origin hypothesis of Bauhinia.</title>
        <authorList>
            <person name="Zhong Y."/>
            <person name="Chen Y."/>
            <person name="Zheng D."/>
            <person name="Pang J."/>
            <person name="Liu Y."/>
            <person name="Luo S."/>
            <person name="Meng S."/>
            <person name="Qian L."/>
            <person name="Wei D."/>
            <person name="Dai S."/>
            <person name="Zhou R."/>
        </authorList>
    </citation>
    <scope>NUCLEOTIDE SEQUENCE [LARGE SCALE GENOMIC DNA]</scope>
    <source>
        <strain evidence="1">BV-YZ2020</strain>
    </source>
</reference>
<name>A0ACB9PZC5_BAUVA</name>
<evidence type="ECO:0000313" key="2">
    <source>
        <dbReference type="Proteomes" id="UP000828941"/>
    </source>
</evidence>
<comment type="caution">
    <text evidence="1">The sequence shown here is derived from an EMBL/GenBank/DDBJ whole genome shotgun (WGS) entry which is preliminary data.</text>
</comment>
<evidence type="ECO:0000313" key="1">
    <source>
        <dbReference type="EMBL" id="KAI4353901.1"/>
    </source>
</evidence>
<sequence length="109" mass="12261">MKFKDIRNWTSGYLGGICEAEPPHDKVETGLYGSPLNFDGAAASKRHVEPKTAQKKLTVKLKPDEEAFCGESTNRPKERIFYIDAADAGNELAAVEYVEDIYKFYKLLD</sequence>
<organism evidence="1 2">
    <name type="scientific">Bauhinia variegata</name>
    <name type="common">Purple orchid tree</name>
    <name type="synonym">Phanera variegata</name>
    <dbReference type="NCBI Taxonomy" id="167791"/>
    <lineage>
        <taxon>Eukaryota</taxon>
        <taxon>Viridiplantae</taxon>
        <taxon>Streptophyta</taxon>
        <taxon>Embryophyta</taxon>
        <taxon>Tracheophyta</taxon>
        <taxon>Spermatophyta</taxon>
        <taxon>Magnoliopsida</taxon>
        <taxon>eudicotyledons</taxon>
        <taxon>Gunneridae</taxon>
        <taxon>Pentapetalae</taxon>
        <taxon>rosids</taxon>
        <taxon>fabids</taxon>
        <taxon>Fabales</taxon>
        <taxon>Fabaceae</taxon>
        <taxon>Cercidoideae</taxon>
        <taxon>Cercideae</taxon>
        <taxon>Bauhiniinae</taxon>
        <taxon>Bauhinia</taxon>
    </lineage>
</organism>
<protein>
    <submittedName>
        <fullName evidence="1">Uncharacterized protein</fullName>
    </submittedName>
</protein>
<accession>A0ACB9PZC5</accession>
<proteinExistence type="predicted"/>
<gene>
    <name evidence="1" type="ORF">L6164_002821</name>
</gene>
<dbReference type="Proteomes" id="UP000828941">
    <property type="component" value="Chromosome 2"/>
</dbReference>